<evidence type="ECO:0000313" key="15">
    <source>
        <dbReference type="Proteomes" id="UP000263232"/>
    </source>
</evidence>
<comment type="cofactor">
    <cofactor evidence="1">
        <name>Mg(2+)</name>
        <dbReference type="ChEBI" id="CHEBI:18420"/>
    </cofactor>
</comment>
<sequence length="431" mass="47959">MREEYLGVQWLRQYHSSEPRLGLERVEALLELVDNPHLKLPVIHIAGTNGKGSTVAHLAKLLEAYGQRVGIFSSPYIQAYEEQFLINFESIPTDTLQAYISKYQQLFAKESDNQAIQGITEFELLTVLAYDYFADEAVDYVIMETGLGGLLDSTNVCRPVLTGITTIGLDHTAILGDTLEEIAQQKAGIIKADTPLVTGRIEQAAYEVIVAQAAQKQAPLYGLDEAYHVAPIGQASAFGQAFVYQSARIPASNFTTPLLGLHQADNAGMAIRLFEVLAEANHWLYNDERIQEALSQTWWPGRMEEISKGPRIIIDGAHNPHALARLKENLASLGAADSIDILFACINTKALEDMLALLHDMPYRTLNITTFAHEHAFSLEELSEVKGEEDILIEDWRTFVDTYLQEASPKSTLLITGSLYFISQVRKHVLK</sequence>
<dbReference type="PANTHER" id="PTHR11136:SF0">
    <property type="entry name" value="DIHYDROFOLATE SYNTHETASE-RELATED"/>
    <property type="match status" value="1"/>
</dbReference>
<name>A0A347WM69_9LACT</name>
<dbReference type="RefSeq" id="WP_118991071.1">
    <property type="nucleotide sequence ID" value="NZ_CP023434.1"/>
</dbReference>
<dbReference type="InterPro" id="IPR001645">
    <property type="entry name" value="Folylpolyglutamate_synth"/>
</dbReference>
<protein>
    <recommendedName>
        <fullName evidence="3">tetrahydrofolate synthase</fullName>
        <ecNumber evidence="3">6.3.2.17</ecNumber>
    </recommendedName>
    <alternativeName>
        <fullName evidence="9">Tetrahydrofolylpolyglutamate synthase</fullName>
    </alternativeName>
</protein>
<evidence type="ECO:0000256" key="4">
    <source>
        <dbReference type="ARBA" id="ARBA00022598"/>
    </source>
</evidence>
<dbReference type="NCBIfam" id="TIGR01499">
    <property type="entry name" value="folC"/>
    <property type="match status" value="1"/>
</dbReference>
<dbReference type="InterPro" id="IPR013221">
    <property type="entry name" value="Mur_ligase_cen"/>
</dbReference>
<dbReference type="PIRSF" id="PIRSF001563">
    <property type="entry name" value="Folylpolyglu_synth"/>
    <property type="match status" value="1"/>
</dbReference>
<dbReference type="SUPFAM" id="SSF53244">
    <property type="entry name" value="MurD-like peptide ligases, peptide-binding domain"/>
    <property type="match status" value="1"/>
</dbReference>
<keyword evidence="6 11" id="KW-0547">Nucleotide-binding</keyword>
<dbReference type="SUPFAM" id="SSF53623">
    <property type="entry name" value="MurD-like peptide ligases, catalytic domain"/>
    <property type="match status" value="1"/>
</dbReference>
<feature type="domain" description="Mur ligase central" evidence="13">
    <location>
        <begin position="45"/>
        <end position="271"/>
    </location>
</feature>
<dbReference type="GO" id="GO:0004326">
    <property type="term" value="F:tetrahydrofolylpolyglutamate synthase activity"/>
    <property type="evidence" value="ECO:0007669"/>
    <property type="project" value="UniProtKB-EC"/>
</dbReference>
<evidence type="ECO:0000256" key="10">
    <source>
        <dbReference type="ARBA" id="ARBA00047493"/>
    </source>
</evidence>
<evidence type="ECO:0000256" key="1">
    <source>
        <dbReference type="ARBA" id="ARBA00001946"/>
    </source>
</evidence>
<dbReference type="Gene3D" id="3.90.190.20">
    <property type="entry name" value="Mur ligase, C-terminal domain"/>
    <property type="match status" value="1"/>
</dbReference>
<evidence type="ECO:0000313" key="14">
    <source>
        <dbReference type="EMBL" id="AXY26176.1"/>
    </source>
</evidence>
<dbReference type="PROSITE" id="PS01011">
    <property type="entry name" value="FOLYLPOLYGLU_SYNT_1"/>
    <property type="match status" value="1"/>
</dbReference>
<evidence type="ECO:0000256" key="3">
    <source>
        <dbReference type="ARBA" id="ARBA00013025"/>
    </source>
</evidence>
<evidence type="ECO:0000259" key="13">
    <source>
        <dbReference type="Pfam" id="PF08245"/>
    </source>
</evidence>
<keyword evidence="8" id="KW-0460">Magnesium</keyword>
<dbReference type="OrthoDB" id="9809356at2"/>
<dbReference type="InterPro" id="IPR018109">
    <property type="entry name" value="Folylpolyglutamate_synth_CS"/>
</dbReference>
<evidence type="ECO:0000256" key="11">
    <source>
        <dbReference type="PIRNR" id="PIRNR001563"/>
    </source>
</evidence>
<evidence type="ECO:0000256" key="6">
    <source>
        <dbReference type="ARBA" id="ARBA00022741"/>
    </source>
</evidence>
<dbReference type="EC" id="6.3.2.17" evidence="3"/>
<reference evidence="14 15" key="1">
    <citation type="submission" date="2017-09" db="EMBL/GenBank/DDBJ databases">
        <title>Complete genome sequence of Oxytococcus suis strain ZY16052.</title>
        <authorList>
            <person name="Li F."/>
        </authorList>
    </citation>
    <scope>NUCLEOTIDE SEQUENCE [LARGE SCALE GENOMIC DNA]</scope>
    <source>
        <strain evidence="14 15">ZY16052</strain>
    </source>
</reference>
<dbReference type="GO" id="GO:0008841">
    <property type="term" value="F:dihydrofolate synthase activity"/>
    <property type="evidence" value="ECO:0007669"/>
    <property type="project" value="TreeGrafter"/>
</dbReference>
<dbReference type="Gene3D" id="3.40.1190.10">
    <property type="entry name" value="Mur-like, catalytic domain"/>
    <property type="match status" value="1"/>
</dbReference>
<proteinExistence type="inferred from homology"/>
<keyword evidence="5" id="KW-0479">Metal-binding</keyword>
<gene>
    <name evidence="14" type="ORF">CL176_09285</name>
</gene>
<dbReference type="Pfam" id="PF02875">
    <property type="entry name" value="Mur_ligase_C"/>
    <property type="match status" value="1"/>
</dbReference>
<evidence type="ECO:0000259" key="12">
    <source>
        <dbReference type="Pfam" id="PF02875"/>
    </source>
</evidence>
<evidence type="ECO:0000256" key="9">
    <source>
        <dbReference type="ARBA" id="ARBA00030592"/>
    </source>
</evidence>
<dbReference type="Pfam" id="PF08245">
    <property type="entry name" value="Mur_ligase_M"/>
    <property type="match status" value="1"/>
</dbReference>
<comment type="catalytic activity">
    <reaction evidence="10">
        <text>(6S)-5,6,7,8-tetrahydrofolyl-(gamma-L-Glu)(n) + L-glutamate + ATP = (6S)-5,6,7,8-tetrahydrofolyl-(gamma-L-Glu)(n+1) + ADP + phosphate + H(+)</text>
        <dbReference type="Rhea" id="RHEA:10580"/>
        <dbReference type="Rhea" id="RHEA-COMP:14738"/>
        <dbReference type="Rhea" id="RHEA-COMP:14740"/>
        <dbReference type="ChEBI" id="CHEBI:15378"/>
        <dbReference type="ChEBI" id="CHEBI:29985"/>
        <dbReference type="ChEBI" id="CHEBI:30616"/>
        <dbReference type="ChEBI" id="CHEBI:43474"/>
        <dbReference type="ChEBI" id="CHEBI:141005"/>
        <dbReference type="ChEBI" id="CHEBI:456216"/>
        <dbReference type="EC" id="6.3.2.17"/>
    </reaction>
</comment>
<evidence type="ECO:0000256" key="8">
    <source>
        <dbReference type="ARBA" id="ARBA00022842"/>
    </source>
</evidence>
<evidence type="ECO:0000256" key="2">
    <source>
        <dbReference type="ARBA" id="ARBA00008276"/>
    </source>
</evidence>
<dbReference type="AlphaFoldDB" id="A0A347WM69"/>
<dbReference type="Proteomes" id="UP000263232">
    <property type="component" value="Chromosome"/>
</dbReference>
<keyword evidence="4 11" id="KW-0436">Ligase</keyword>
<dbReference type="KEGG" id="abae:CL176_09285"/>
<evidence type="ECO:0000256" key="5">
    <source>
        <dbReference type="ARBA" id="ARBA00022723"/>
    </source>
</evidence>
<dbReference type="FunFam" id="3.40.1190.10:FF:000011">
    <property type="entry name" value="Folylpolyglutamate synthase/dihydrofolate synthase"/>
    <property type="match status" value="1"/>
</dbReference>
<dbReference type="InterPro" id="IPR036615">
    <property type="entry name" value="Mur_ligase_C_dom_sf"/>
</dbReference>
<comment type="similarity">
    <text evidence="2 11">Belongs to the folylpolyglutamate synthase family.</text>
</comment>
<dbReference type="GO" id="GO:0005524">
    <property type="term" value="F:ATP binding"/>
    <property type="evidence" value="ECO:0007669"/>
    <property type="project" value="UniProtKB-KW"/>
</dbReference>
<dbReference type="GO" id="GO:0046872">
    <property type="term" value="F:metal ion binding"/>
    <property type="evidence" value="ECO:0007669"/>
    <property type="project" value="UniProtKB-KW"/>
</dbReference>
<dbReference type="InterPro" id="IPR004101">
    <property type="entry name" value="Mur_ligase_C"/>
</dbReference>
<dbReference type="GO" id="GO:0005737">
    <property type="term" value="C:cytoplasm"/>
    <property type="evidence" value="ECO:0007669"/>
    <property type="project" value="TreeGrafter"/>
</dbReference>
<organism evidence="14 15">
    <name type="scientific">Suicoccus acidiformans</name>
    <dbReference type="NCBI Taxonomy" id="2036206"/>
    <lineage>
        <taxon>Bacteria</taxon>
        <taxon>Bacillati</taxon>
        <taxon>Bacillota</taxon>
        <taxon>Bacilli</taxon>
        <taxon>Lactobacillales</taxon>
        <taxon>Aerococcaceae</taxon>
        <taxon>Suicoccus</taxon>
    </lineage>
</organism>
<keyword evidence="7 11" id="KW-0067">ATP-binding</keyword>
<evidence type="ECO:0000256" key="7">
    <source>
        <dbReference type="ARBA" id="ARBA00022840"/>
    </source>
</evidence>
<accession>A0A347WM69</accession>
<dbReference type="PANTHER" id="PTHR11136">
    <property type="entry name" value="FOLYLPOLYGLUTAMATE SYNTHASE-RELATED"/>
    <property type="match status" value="1"/>
</dbReference>
<keyword evidence="15" id="KW-1185">Reference proteome</keyword>
<dbReference type="InterPro" id="IPR036565">
    <property type="entry name" value="Mur-like_cat_sf"/>
</dbReference>
<dbReference type="EMBL" id="CP023434">
    <property type="protein sequence ID" value="AXY26176.1"/>
    <property type="molecule type" value="Genomic_DNA"/>
</dbReference>
<feature type="domain" description="Mur ligase C-terminal" evidence="12">
    <location>
        <begin position="301"/>
        <end position="418"/>
    </location>
</feature>